<dbReference type="SUPFAM" id="SSF47473">
    <property type="entry name" value="EF-hand"/>
    <property type="match status" value="1"/>
</dbReference>
<dbReference type="PROSITE" id="PS50222">
    <property type="entry name" value="EF_HAND_2"/>
    <property type="match status" value="1"/>
</dbReference>
<dbReference type="InterPro" id="IPR036213">
    <property type="entry name" value="Calpain_III_sf"/>
</dbReference>
<reference evidence="12" key="1">
    <citation type="submission" date="2022-06" db="EMBL/GenBank/DDBJ databases">
        <authorList>
            <person name="Berger JAMES D."/>
            <person name="Berger JAMES D."/>
        </authorList>
    </citation>
    <scope>NUCLEOTIDE SEQUENCE [LARGE SCALE GENOMIC DNA]</scope>
</reference>
<dbReference type="PANTHER" id="PTHR10183:SF433">
    <property type="entry name" value="CALPAIN-A-RELATED"/>
    <property type="match status" value="1"/>
</dbReference>
<evidence type="ECO:0000256" key="3">
    <source>
        <dbReference type="ARBA" id="ARBA00022723"/>
    </source>
</evidence>
<dbReference type="SUPFAM" id="SSF49758">
    <property type="entry name" value="Calpain large subunit, middle domain (domain III)"/>
    <property type="match status" value="1"/>
</dbReference>
<dbReference type="SMART" id="SM00720">
    <property type="entry name" value="calpain_III"/>
    <property type="match status" value="1"/>
</dbReference>
<dbReference type="InterPro" id="IPR022683">
    <property type="entry name" value="Calpain_III"/>
</dbReference>
<dbReference type="Pfam" id="PF00648">
    <property type="entry name" value="Peptidase_C2"/>
    <property type="match status" value="1"/>
</dbReference>
<evidence type="ECO:0000256" key="9">
    <source>
        <dbReference type="PROSITE-ProRule" id="PRU00239"/>
    </source>
</evidence>
<evidence type="ECO:0000256" key="2">
    <source>
        <dbReference type="ARBA" id="ARBA00022670"/>
    </source>
</evidence>
<evidence type="ECO:0000256" key="4">
    <source>
        <dbReference type="ARBA" id="ARBA00022737"/>
    </source>
</evidence>
<dbReference type="InterPro" id="IPR038765">
    <property type="entry name" value="Papain-like_cys_pep_sf"/>
</dbReference>
<keyword evidence="5 9" id="KW-0378">Hydrolase</keyword>
<feature type="active site" evidence="8 9">
    <location>
        <position position="310"/>
    </location>
</feature>
<evidence type="ECO:0000256" key="7">
    <source>
        <dbReference type="ARBA" id="ARBA00022837"/>
    </source>
</evidence>
<dbReference type="InterPro" id="IPR001300">
    <property type="entry name" value="Peptidase_C2_calpain_cat"/>
</dbReference>
<feature type="active site" evidence="8 9">
    <location>
        <position position="284"/>
    </location>
</feature>
<dbReference type="PANTHER" id="PTHR10183">
    <property type="entry name" value="CALPAIN"/>
    <property type="match status" value="1"/>
</dbReference>
<sequence>MFGFPYACLNTFIPTMGRKYAYETPRKAMRGQCDGSTVMVQRMHKSTSLESSREWFRKEIQYQMERGGLFEDPFMPANDTSINSNSRSGFRWLRPHELTRKPRFVADGVSRFDIKQGELGNCWVIAALASLSMYPELFNQVVPVDQTFDKSSSKYPYVGMFWFRFWRFGDWFDVVVDDRLPTRNGHLVFMHSADPNEFWSALLEKAYAKLVFSYDALRGGCTAEAMEDFTGGLTELVDLGSKAPDNLFGIMEHALARASLMACSIDADPHEIEANGPLGLILGHAYSVTDIRQVHTNYGSQGVALIRLRNPWGNEREWSGPWSDQSKEWRSIPPDERKRIGLTFDEDGEFWMSFSDFVHYFSRLELCHLGPESISYSPRATTRRRATHRWEMIREEGEWLRNSTAGGCSNFPNTFYMNPQFHVEVMTPDESDRDGCGTLVVGLMQKGLREKHIEPHVIGYSIYRTFGNLSRLRRMPPSASNNLLLDRRFFMTNSSVARSPIFINMREVTGRHRLKPGHYVIVPCTFNPNEEAKFMLRIFSERTCDSNELDDVTQITIDSDLPSQPLRTADDHLIERLEIVFNRIAGASGAITYTQLQDILNEAFTKDFPFEGFSRETARSMMALMDADLSGGLGFQEFKKLWMELRIWKTIFKKFDEGHTGSLEAFELRNVMRTIGFHVSNLIYKAIACRYANEKGQVSFDDYILLLVRLSTVFETFKAQERTKDGRAVFGAEDFIRSVIYI</sequence>
<dbReference type="Gene3D" id="1.10.238.10">
    <property type="entry name" value="EF-hand"/>
    <property type="match status" value="1"/>
</dbReference>
<dbReference type="InterPro" id="IPR022682">
    <property type="entry name" value="Calpain_domain_III"/>
</dbReference>
<dbReference type="WBParaSite" id="TREG1_54550.2">
    <property type="protein sequence ID" value="TREG1_54550.2"/>
    <property type="gene ID" value="TREG1_54550"/>
</dbReference>
<protein>
    <recommendedName>
        <fullName evidence="14">Calpain catalytic domain-containing protein</fullName>
    </recommendedName>
</protein>
<evidence type="ECO:0000256" key="6">
    <source>
        <dbReference type="ARBA" id="ARBA00022807"/>
    </source>
</evidence>
<keyword evidence="4" id="KW-0677">Repeat</keyword>
<dbReference type="PROSITE" id="PS00139">
    <property type="entry name" value="THIOL_PROTEASE_CYS"/>
    <property type="match status" value="1"/>
</dbReference>
<reference evidence="13" key="2">
    <citation type="submission" date="2023-11" db="UniProtKB">
        <authorList>
            <consortium name="WormBaseParasite"/>
        </authorList>
    </citation>
    <scope>IDENTIFICATION</scope>
</reference>
<dbReference type="InterPro" id="IPR000169">
    <property type="entry name" value="Pept_cys_AS"/>
</dbReference>
<evidence type="ECO:0000256" key="8">
    <source>
        <dbReference type="PIRSR" id="PIRSR622684-1"/>
    </source>
</evidence>
<dbReference type="InterPro" id="IPR002048">
    <property type="entry name" value="EF_hand_dom"/>
</dbReference>
<feature type="domain" description="EF-hand" evidence="11">
    <location>
        <begin position="643"/>
        <end position="678"/>
    </location>
</feature>
<dbReference type="InterPro" id="IPR033883">
    <property type="entry name" value="C2_III"/>
</dbReference>
<feature type="domain" description="Calpain catalytic" evidence="10">
    <location>
        <begin position="69"/>
        <end position="370"/>
    </location>
</feature>
<dbReference type="AlphaFoldDB" id="A0AA85JYB9"/>
<dbReference type="GO" id="GO:0005509">
    <property type="term" value="F:calcium ion binding"/>
    <property type="evidence" value="ECO:0007669"/>
    <property type="project" value="InterPro"/>
</dbReference>
<evidence type="ECO:0000259" key="11">
    <source>
        <dbReference type="PROSITE" id="PS50222"/>
    </source>
</evidence>
<dbReference type="PROSITE" id="PS50203">
    <property type="entry name" value="CALPAIN_CAT"/>
    <property type="match status" value="1"/>
</dbReference>
<keyword evidence="2 9" id="KW-0645">Protease</keyword>
<evidence type="ECO:0000256" key="1">
    <source>
        <dbReference type="ARBA" id="ARBA00007623"/>
    </source>
</evidence>
<keyword evidence="12" id="KW-1185">Reference proteome</keyword>
<name>A0AA85JYB9_TRIRE</name>
<evidence type="ECO:0000259" key="10">
    <source>
        <dbReference type="PROSITE" id="PS50203"/>
    </source>
</evidence>
<organism evidence="12 13">
    <name type="scientific">Trichobilharzia regenti</name>
    <name type="common">Nasal bird schistosome</name>
    <dbReference type="NCBI Taxonomy" id="157069"/>
    <lineage>
        <taxon>Eukaryota</taxon>
        <taxon>Metazoa</taxon>
        <taxon>Spiralia</taxon>
        <taxon>Lophotrochozoa</taxon>
        <taxon>Platyhelminthes</taxon>
        <taxon>Trematoda</taxon>
        <taxon>Digenea</taxon>
        <taxon>Strigeidida</taxon>
        <taxon>Schistosomatoidea</taxon>
        <taxon>Schistosomatidae</taxon>
        <taxon>Trichobilharzia</taxon>
    </lineage>
</organism>
<dbReference type="InterPro" id="IPR022684">
    <property type="entry name" value="Calpain_cysteine_protease"/>
</dbReference>
<dbReference type="FunFam" id="3.90.70.10:FF:000001">
    <property type="entry name" value="Calpain-1 catalytic subunit"/>
    <property type="match status" value="1"/>
</dbReference>
<evidence type="ECO:0000313" key="13">
    <source>
        <dbReference type="WBParaSite" id="TREG1_54550.2"/>
    </source>
</evidence>
<dbReference type="CDD" id="cd00044">
    <property type="entry name" value="CysPc"/>
    <property type="match status" value="1"/>
</dbReference>
<dbReference type="Gene3D" id="2.60.120.380">
    <property type="match status" value="1"/>
</dbReference>
<proteinExistence type="inferred from homology"/>
<feature type="active site" evidence="8 9">
    <location>
        <position position="122"/>
    </location>
</feature>
<dbReference type="Gene3D" id="3.90.70.10">
    <property type="entry name" value="Cysteine proteinases"/>
    <property type="match status" value="1"/>
</dbReference>
<dbReference type="Proteomes" id="UP000050795">
    <property type="component" value="Unassembled WGS sequence"/>
</dbReference>
<evidence type="ECO:0008006" key="14">
    <source>
        <dbReference type="Google" id="ProtNLM"/>
    </source>
</evidence>
<comment type="similarity">
    <text evidence="1">Belongs to the peptidase C2 family.</text>
</comment>
<keyword evidence="7" id="KW-0106">Calcium</keyword>
<evidence type="ECO:0000256" key="5">
    <source>
        <dbReference type="ARBA" id="ARBA00022801"/>
    </source>
</evidence>
<dbReference type="InterPro" id="IPR011992">
    <property type="entry name" value="EF-hand-dom_pair"/>
</dbReference>
<keyword evidence="3" id="KW-0479">Metal-binding</keyword>
<dbReference type="GO" id="GO:0005737">
    <property type="term" value="C:cytoplasm"/>
    <property type="evidence" value="ECO:0007669"/>
    <property type="project" value="TreeGrafter"/>
</dbReference>
<dbReference type="SMART" id="SM00054">
    <property type="entry name" value="EFh"/>
    <property type="match status" value="2"/>
</dbReference>
<keyword evidence="6 9" id="KW-0788">Thiol protease</keyword>
<dbReference type="CDD" id="cd16196">
    <property type="entry name" value="EFh_PEF_CalpA_B"/>
    <property type="match status" value="1"/>
</dbReference>
<dbReference type="CDD" id="cd00214">
    <property type="entry name" value="Calpain_III"/>
    <property type="match status" value="1"/>
</dbReference>
<evidence type="ECO:0000313" key="12">
    <source>
        <dbReference type="Proteomes" id="UP000050795"/>
    </source>
</evidence>
<dbReference type="Pfam" id="PF01067">
    <property type="entry name" value="Calpain_III"/>
    <property type="match status" value="1"/>
</dbReference>
<dbReference type="SMART" id="SM00230">
    <property type="entry name" value="CysPc"/>
    <property type="match status" value="1"/>
</dbReference>
<dbReference type="GO" id="GO:0006508">
    <property type="term" value="P:proteolysis"/>
    <property type="evidence" value="ECO:0007669"/>
    <property type="project" value="UniProtKB-KW"/>
</dbReference>
<dbReference type="FunFam" id="2.60.120.380:FF:000001">
    <property type="entry name" value="Calpain-1 catalytic subunit"/>
    <property type="match status" value="1"/>
</dbReference>
<accession>A0AA85JYB9</accession>
<dbReference type="GO" id="GO:0004198">
    <property type="term" value="F:calcium-dependent cysteine-type endopeptidase activity"/>
    <property type="evidence" value="ECO:0007669"/>
    <property type="project" value="InterPro"/>
</dbReference>
<dbReference type="SUPFAM" id="SSF54001">
    <property type="entry name" value="Cysteine proteinases"/>
    <property type="match status" value="1"/>
</dbReference>
<dbReference type="PRINTS" id="PR00704">
    <property type="entry name" value="CALPAIN"/>
</dbReference>